<evidence type="ECO:0000256" key="2">
    <source>
        <dbReference type="ARBA" id="ARBA00005327"/>
    </source>
</evidence>
<dbReference type="Pfam" id="PF06151">
    <property type="entry name" value="Trehalose_recp"/>
    <property type="match status" value="1"/>
</dbReference>
<organism evidence="9 10">
    <name type="scientific">Timema podura</name>
    <name type="common">Walking stick</name>
    <dbReference type="NCBI Taxonomy" id="61482"/>
    <lineage>
        <taxon>Eukaryota</taxon>
        <taxon>Metazoa</taxon>
        <taxon>Ecdysozoa</taxon>
        <taxon>Arthropoda</taxon>
        <taxon>Hexapoda</taxon>
        <taxon>Insecta</taxon>
        <taxon>Pterygota</taxon>
        <taxon>Neoptera</taxon>
        <taxon>Polyneoptera</taxon>
        <taxon>Phasmatodea</taxon>
        <taxon>Timematodea</taxon>
        <taxon>Timematoidea</taxon>
        <taxon>Timematidae</taxon>
        <taxon>Timema</taxon>
    </lineage>
</organism>
<evidence type="ECO:0000256" key="8">
    <source>
        <dbReference type="SAM" id="Phobius"/>
    </source>
</evidence>
<comment type="caution">
    <text evidence="9">The sequence shown here is derived from an EMBL/GenBank/DDBJ whole genome shotgun (WGS) entry which is preliminary data.</text>
</comment>
<dbReference type="Proteomes" id="UP001153148">
    <property type="component" value="Unassembled WGS sequence"/>
</dbReference>
<comment type="similarity">
    <text evidence="2">Belongs to the insect chemoreceptor superfamily. Gustatory receptor (GR) family. Gr5a subfamily.</text>
</comment>
<sequence>FLRREEWRELREHYAMLSTLTKHLDSNVSGIVLLSFANNLYFICLQLLNGLSPNLNGALDSVYFFGSFAFLLTRTVTVTLFTAKIHDESRIALPVLYNCPSDSYCEEVDK</sequence>
<keyword evidence="5 8" id="KW-1133">Transmembrane helix</keyword>
<feature type="transmembrane region" description="Helical" evidence="8">
    <location>
        <begin position="28"/>
        <end position="49"/>
    </location>
</feature>
<reference evidence="9" key="1">
    <citation type="submission" date="2021-03" db="EMBL/GenBank/DDBJ databases">
        <authorList>
            <person name="Tran Van P."/>
        </authorList>
    </citation>
    <scope>NUCLEOTIDE SEQUENCE</scope>
</reference>
<feature type="non-terminal residue" evidence="9">
    <location>
        <position position="1"/>
    </location>
</feature>
<evidence type="ECO:0000256" key="5">
    <source>
        <dbReference type="ARBA" id="ARBA00022989"/>
    </source>
</evidence>
<dbReference type="InterPro" id="IPR009318">
    <property type="entry name" value="Gustatory_rcpt"/>
</dbReference>
<keyword evidence="4 8" id="KW-0812">Transmembrane</keyword>
<keyword evidence="3" id="KW-1003">Cell membrane</keyword>
<keyword evidence="6 8" id="KW-0472">Membrane</keyword>
<dbReference type="EMBL" id="CAJPIN010065440">
    <property type="protein sequence ID" value="CAG2067238.1"/>
    <property type="molecule type" value="Genomic_DNA"/>
</dbReference>
<feature type="transmembrane region" description="Helical" evidence="8">
    <location>
        <begin position="61"/>
        <end position="83"/>
    </location>
</feature>
<evidence type="ECO:0000256" key="4">
    <source>
        <dbReference type="ARBA" id="ARBA00022692"/>
    </source>
</evidence>
<dbReference type="PANTHER" id="PTHR21421:SF29">
    <property type="entry name" value="GUSTATORY RECEPTOR 5A FOR TREHALOSE-RELATED"/>
    <property type="match status" value="1"/>
</dbReference>
<name>A0ABN7PHM0_TIMPD</name>
<evidence type="ECO:0000313" key="10">
    <source>
        <dbReference type="Proteomes" id="UP001153148"/>
    </source>
</evidence>
<proteinExistence type="inferred from homology"/>
<evidence type="ECO:0000256" key="1">
    <source>
        <dbReference type="ARBA" id="ARBA00004651"/>
    </source>
</evidence>
<evidence type="ECO:0000256" key="3">
    <source>
        <dbReference type="ARBA" id="ARBA00022475"/>
    </source>
</evidence>
<evidence type="ECO:0000256" key="7">
    <source>
        <dbReference type="ARBA" id="ARBA00023170"/>
    </source>
</evidence>
<keyword evidence="10" id="KW-1185">Reference proteome</keyword>
<protein>
    <submittedName>
        <fullName evidence="9">Uncharacterized protein</fullName>
    </submittedName>
</protein>
<dbReference type="PANTHER" id="PTHR21421">
    <property type="entry name" value="GUSTATORY RECEPTOR"/>
    <property type="match status" value="1"/>
</dbReference>
<keyword evidence="7" id="KW-0675">Receptor</keyword>
<evidence type="ECO:0000313" key="9">
    <source>
        <dbReference type="EMBL" id="CAG2067238.1"/>
    </source>
</evidence>
<gene>
    <name evidence="9" type="ORF">TPAB3V08_LOCUS14181</name>
</gene>
<evidence type="ECO:0000256" key="6">
    <source>
        <dbReference type="ARBA" id="ARBA00023136"/>
    </source>
</evidence>
<accession>A0ABN7PHM0</accession>
<comment type="subcellular location">
    <subcellularLocation>
        <location evidence="1">Cell membrane</location>
        <topology evidence="1">Multi-pass membrane protein</topology>
    </subcellularLocation>
</comment>